<keyword evidence="3" id="KW-1185">Reference proteome</keyword>
<reference evidence="2" key="2">
    <citation type="submission" date="2021-02" db="EMBL/GenBank/DDBJ databases">
        <authorList>
            <person name="Kimball J.A."/>
            <person name="Haas M.W."/>
            <person name="Macchietto M."/>
            <person name="Kono T."/>
            <person name="Duquette J."/>
            <person name="Shao M."/>
        </authorList>
    </citation>
    <scope>NUCLEOTIDE SEQUENCE</scope>
    <source>
        <tissue evidence="2">Fresh leaf tissue</tissue>
    </source>
</reference>
<reference evidence="2" key="1">
    <citation type="journal article" date="2021" name="bioRxiv">
        <title>Whole Genome Assembly and Annotation of Northern Wild Rice, Zizania palustris L., Supports a Whole Genome Duplication in the Zizania Genus.</title>
        <authorList>
            <person name="Haas M."/>
            <person name="Kono T."/>
            <person name="Macchietto M."/>
            <person name="Millas R."/>
            <person name="McGilp L."/>
            <person name="Shao M."/>
            <person name="Duquette J."/>
            <person name="Hirsch C.N."/>
            <person name="Kimball J."/>
        </authorList>
    </citation>
    <scope>NUCLEOTIDE SEQUENCE</scope>
    <source>
        <tissue evidence="2">Fresh leaf tissue</tissue>
    </source>
</reference>
<proteinExistence type="predicted"/>
<comment type="caution">
    <text evidence="2">The sequence shown here is derived from an EMBL/GenBank/DDBJ whole genome shotgun (WGS) entry which is preliminary data.</text>
</comment>
<dbReference type="AlphaFoldDB" id="A0A8J5RG57"/>
<name>A0A8J5RG57_ZIZPA</name>
<evidence type="ECO:0000256" key="1">
    <source>
        <dbReference type="SAM" id="MobiDB-lite"/>
    </source>
</evidence>
<dbReference type="EMBL" id="JAAALK010000289">
    <property type="protein sequence ID" value="KAG8048417.1"/>
    <property type="molecule type" value="Genomic_DNA"/>
</dbReference>
<organism evidence="2 3">
    <name type="scientific">Zizania palustris</name>
    <name type="common">Northern wild rice</name>
    <dbReference type="NCBI Taxonomy" id="103762"/>
    <lineage>
        <taxon>Eukaryota</taxon>
        <taxon>Viridiplantae</taxon>
        <taxon>Streptophyta</taxon>
        <taxon>Embryophyta</taxon>
        <taxon>Tracheophyta</taxon>
        <taxon>Spermatophyta</taxon>
        <taxon>Magnoliopsida</taxon>
        <taxon>Liliopsida</taxon>
        <taxon>Poales</taxon>
        <taxon>Poaceae</taxon>
        <taxon>BOP clade</taxon>
        <taxon>Oryzoideae</taxon>
        <taxon>Oryzeae</taxon>
        <taxon>Zizaniinae</taxon>
        <taxon>Zizania</taxon>
    </lineage>
</organism>
<gene>
    <name evidence="2" type="ORF">GUJ93_ZPchr0009g675</name>
</gene>
<feature type="region of interest" description="Disordered" evidence="1">
    <location>
        <begin position="109"/>
        <end position="163"/>
    </location>
</feature>
<evidence type="ECO:0000313" key="3">
    <source>
        <dbReference type="Proteomes" id="UP000729402"/>
    </source>
</evidence>
<dbReference type="Proteomes" id="UP000729402">
    <property type="component" value="Unassembled WGS sequence"/>
</dbReference>
<protein>
    <submittedName>
        <fullName evidence="2">Uncharacterized protein</fullName>
    </submittedName>
</protein>
<sequence>MHVKIDKKINKYNVQEGCSLPYSDSPDLGLPRGTTGATELGLLGFLAGRRSAGVREVREFGGTTGATVQAPQYHSREASAASQSCFPCMRQPRHGDAHRVRTVQSARPRLATPQSGLGLRRSVSRPQATPPLGLGFWGRTGEENGMGDGQMGEWQTERPDRTG</sequence>
<accession>A0A8J5RG57</accession>
<evidence type="ECO:0000313" key="2">
    <source>
        <dbReference type="EMBL" id="KAG8048417.1"/>
    </source>
</evidence>